<feature type="region of interest" description="Disordered" evidence="1">
    <location>
        <begin position="140"/>
        <end position="161"/>
    </location>
</feature>
<dbReference type="KEGG" id="mgg:MPLG2_3143"/>
<dbReference type="EMBL" id="LT985188">
    <property type="protein sequence ID" value="SPD88173.1"/>
    <property type="molecule type" value="Genomic_DNA"/>
</dbReference>
<evidence type="ECO:0000313" key="3">
    <source>
        <dbReference type="Proteomes" id="UP000238164"/>
    </source>
</evidence>
<dbReference type="RefSeq" id="WP_105186739.1">
    <property type="nucleotide sequence ID" value="NZ_BAAAGO010000006.1"/>
</dbReference>
<protein>
    <recommendedName>
        <fullName evidence="4">RNA-binding protein</fullName>
    </recommendedName>
</protein>
<dbReference type="Pfam" id="PF05258">
    <property type="entry name" value="DciA"/>
    <property type="match status" value="1"/>
</dbReference>
<evidence type="ECO:0008006" key="4">
    <source>
        <dbReference type="Google" id="ProtNLM"/>
    </source>
</evidence>
<organism evidence="2 3">
    <name type="scientific">Micropruina glycogenica</name>
    <dbReference type="NCBI Taxonomy" id="75385"/>
    <lineage>
        <taxon>Bacteria</taxon>
        <taxon>Bacillati</taxon>
        <taxon>Actinomycetota</taxon>
        <taxon>Actinomycetes</taxon>
        <taxon>Propionibacteriales</taxon>
        <taxon>Nocardioidaceae</taxon>
        <taxon>Micropruina</taxon>
    </lineage>
</organism>
<proteinExistence type="predicted"/>
<sequence length="161" mass="17294">MPDHDPSGIELARLIARSAQGGAPAPKPRRPSTPAKPAKKRQPGDPQALGEALDDLIADSGWSTEVNLHHLLGRWPELVGPANAEHATPAGFEQKVLHVRADSTAWATNLRLLAPSIVARLNEQLGEGTVLRIVVKGPDAPSWKHGRRSVRDGRGPRDTYG</sequence>
<gene>
    <name evidence="2" type="ORF">MPLG2_3143</name>
</gene>
<evidence type="ECO:0000313" key="2">
    <source>
        <dbReference type="EMBL" id="SPD88173.1"/>
    </source>
</evidence>
<name>A0A2N9JKR8_9ACTN</name>
<dbReference type="PANTHER" id="PTHR36456">
    <property type="entry name" value="UPF0232 PROTEIN SCO3875"/>
    <property type="match status" value="1"/>
</dbReference>
<dbReference type="Proteomes" id="UP000238164">
    <property type="component" value="Chromosome 1"/>
</dbReference>
<keyword evidence="3" id="KW-1185">Reference proteome</keyword>
<reference evidence="2 3" key="1">
    <citation type="submission" date="2018-02" db="EMBL/GenBank/DDBJ databases">
        <authorList>
            <person name="Cohen D.B."/>
            <person name="Kent A.D."/>
        </authorList>
    </citation>
    <scope>NUCLEOTIDE SEQUENCE [LARGE SCALE GENOMIC DNA]</scope>
    <source>
        <strain evidence="2">1</strain>
    </source>
</reference>
<feature type="region of interest" description="Disordered" evidence="1">
    <location>
        <begin position="18"/>
        <end position="48"/>
    </location>
</feature>
<dbReference type="PANTHER" id="PTHR36456:SF1">
    <property type="entry name" value="UPF0232 PROTEIN SCO3875"/>
    <property type="match status" value="1"/>
</dbReference>
<dbReference type="InterPro" id="IPR007922">
    <property type="entry name" value="DciA-like"/>
</dbReference>
<dbReference type="AlphaFoldDB" id="A0A2N9JKR8"/>
<feature type="compositionally biased region" description="Basic and acidic residues" evidence="1">
    <location>
        <begin position="149"/>
        <end position="161"/>
    </location>
</feature>
<evidence type="ECO:0000256" key="1">
    <source>
        <dbReference type="SAM" id="MobiDB-lite"/>
    </source>
</evidence>
<accession>A0A2N9JKR8</accession>
<dbReference type="OrthoDB" id="5516926at2"/>